<proteinExistence type="inferred from homology"/>
<dbReference type="SUPFAM" id="SSF103473">
    <property type="entry name" value="MFS general substrate transporter"/>
    <property type="match status" value="1"/>
</dbReference>
<keyword evidence="3 8" id="KW-0813">Transport</keyword>
<name>A0A165MX22_9AGAM</name>
<feature type="transmembrane region" description="Helical" evidence="9">
    <location>
        <begin position="142"/>
        <end position="165"/>
    </location>
</feature>
<comment type="subcellular location">
    <subcellularLocation>
        <location evidence="1">Membrane</location>
        <topology evidence="1">Multi-pass membrane protein</topology>
    </subcellularLocation>
</comment>
<dbReference type="PROSITE" id="PS00217">
    <property type="entry name" value="SUGAR_TRANSPORT_2"/>
    <property type="match status" value="1"/>
</dbReference>
<feature type="transmembrane region" description="Helical" evidence="9">
    <location>
        <begin position="110"/>
        <end position="130"/>
    </location>
</feature>
<feature type="transmembrane region" description="Helical" evidence="9">
    <location>
        <begin position="409"/>
        <end position="429"/>
    </location>
</feature>
<dbReference type="STRING" id="1314782.A0A165MX22"/>
<feature type="transmembrane region" description="Helical" evidence="9">
    <location>
        <begin position="284"/>
        <end position="302"/>
    </location>
</feature>
<dbReference type="PANTHER" id="PTHR48022">
    <property type="entry name" value="PLASTIDIC GLUCOSE TRANSPORTER 4"/>
    <property type="match status" value="1"/>
</dbReference>
<gene>
    <name evidence="11" type="ORF">NEOLEDRAFT_1142811</name>
</gene>
<dbReference type="InterPro" id="IPR036259">
    <property type="entry name" value="MFS_trans_sf"/>
</dbReference>
<accession>A0A165MX22</accession>
<dbReference type="PRINTS" id="PR00171">
    <property type="entry name" value="SUGRTRNSPORT"/>
</dbReference>
<dbReference type="Pfam" id="PF00083">
    <property type="entry name" value="Sugar_tr"/>
    <property type="match status" value="1"/>
</dbReference>
<dbReference type="PANTHER" id="PTHR48022:SF14">
    <property type="entry name" value="MAJOR FACILITATOR SUPERFAMILY (MFS) PROFILE DOMAIN-CONTAINING PROTEIN-RELATED"/>
    <property type="match status" value="1"/>
</dbReference>
<dbReference type="AlphaFoldDB" id="A0A165MX22"/>
<reference evidence="11 12" key="1">
    <citation type="journal article" date="2016" name="Mol. Biol. Evol.">
        <title>Comparative Genomics of Early-Diverging Mushroom-Forming Fungi Provides Insights into the Origins of Lignocellulose Decay Capabilities.</title>
        <authorList>
            <person name="Nagy L.G."/>
            <person name="Riley R."/>
            <person name="Tritt A."/>
            <person name="Adam C."/>
            <person name="Daum C."/>
            <person name="Floudas D."/>
            <person name="Sun H."/>
            <person name="Yadav J.S."/>
            <person name="Pangilinan J."/>
            <person name="Larsson K.H."/>
            <person name="Matsuura K."/>
            <person name="Barry K."/>
            <person name="Labutti K."/>
            <person name="Kuo R."/>
            <person name="Ohm R.A."/>
            <person name="Bhattacharya S.S."/>
            <person name="Shirouzu T."/>
            <person name="Yoshinaga Y."/>
            <person name="Martin F.M."/>
            <person name="Grigoriev I.V."/>
            <person name="Hibbett D.S."/>
        </authorList>
    </citation>
    <scope>NUCLEOTIDE SEQUENCE [LARGE SCALE GENOMIC DNA]</scope>
    <source>
        <strain evidence="11 12">HHB14362 ss-1</strain>
    </source>
</reference>
<dbReference type="FunFam" id="1.20.1250.20:FF:000026">
    <property type="entry name" value="MFS quinate transporter QutD"/>
    <property type="match status" value="1"/>
</dbReference>
<feature type="transmembrane region" description="Helical" evidence="9">
    <location>
        <begin position="309"/>
        <end position="331"/>
    </location>
</feature>
<keyword evidence="6 9" id="KW-0472">Membrane</keyword>
<dbReference type="GO" id="GO:0016020">
    <property type="term" value="C:membrane"/>
    <property type="evidence" value="ECO:0007669"/>
    <property type="project" value="UniProtKB-SubCell"/>
</dbReference>
<comment type="catalytic activity">
    <reaction evidence="7">
        <text>myo-inositol(out) + H(+)(out) = myo-inositol(in) + H(+)(in)</text>
        <dbReference type="Rhea" id="RHEA:60364"/>
        <dbReference type="ChEBI" id="CHEBI:15378"/>
        <dbReference type="ChEBI" id="CHEBI:17268"/>
    </reaction>
</comment>
<dbReference type="OrthoDB" id="8120565at2759"/>
<dbReference type="PROSITE" id="PS50850">
    <property type="entry name" value="MFS"/>
    <property type="match status" value="1"/>
</dbReference>
<evidence type="ECO:0000256" key="9">
    <source>
        <dbReference type="SAM" id="Phobius"/>
    </source>
</evidence>
<dbReference type="Proteomes" id="UP000076761">
    <property type="component" value="Unassembled WGS sequence"/>
</dbReference>
<dbReference type="InterPro" id="IPR003663">
    <property type="entry name" value="Sugar/inositol_transpt"/>
</dbReference>
<dbReference type="InParanoid" id="A0A165MX22"/>
<evidence type="ECO:0000259" key="10">
    <source>
        <dbReference type="PROSITE" id="PS50850"/>
    </source>
</evidence>
<sequence>MDQFLDRFPRVDESKSGSASFYKGLMTAMIELGAIIGAATAGYTSDKFSRKYALIIGVGWFVVGSALQTGAIGYGMLVVGRLIGGVGIGTLSMVAPLYMSEISPPNIRGALLVLEEWNIVFGIVVAYWITYGTRYIHSEWAWRFPFLLQILPGLLLALGASTLPFSPRWLAQKGRTPAALAALARLRRLPPTHPLVHAELLAIRADIAFQRDTLAARHPTLGSAATELALWGDLFASGCYKRTLVGTGLMFFQQFVGINGLIYYSSSLFATLGLDYNMRLTMGGIMNICQLLGVTPSFLLLDRVGRRPLLLWGSAGMAVCHIVVAVLVGRYTGRWESNQDKGWVGVAFILVYMVVFGLTWGPVPWAMPAEIFPSSLRAKGVALSVVSNWFNNFIIGLVTPPLVQNTGKGAFIFFAVFSALSWAFVYFFVPETRRKTLEEMDAVFGDRTGAAESARRAAITQRIKEDTRVDEVGWGEK</sequence>
<feature type="transmembrane region" description="Helical" evidence="9">
    <location>
        <begin position="244"/>
        <end position="264"/>
    </location>
</feature>
<evidence type="ECO:0000256" key="6">
    <source>
        <dbReference type="ARBA" id="ARBA00023136"/>
    </source>
</evidence>
<feature type="transmembrane region" description="Helical" evidence="9">
    <location>
        <begin position="381"/>
        <end position="403"/>
    </location>
</feature>
<evidence type="ECO:0000256" key="7">
    <source>
        <dbReference type="ARBA" id="ARBA00049119"/>
    </source>
</evidence>
<feature type="transmembrane region" description="Helical" evidence="9">
    <location>
        <begin position="78"/>
        <end position="98"/>
    </location>
</feature>
<dbReference type="Gene3D" id="1.20.1250.20">
    <property type="entry name" value="MFS general substrate transporter like domains"/>
    <property type="match status" value="1"/>
</dbReference>
<dbReference type="PROSITE" id="PS00216">
    <property type="entry name" value="SUGAR_TRANSPORT_1"/>
    <property type="match status" value="1"/>
</dbReference>
<evidence type="ECO:0000313" key="12">
    <source>
        <dbReference type="Proteomes" id="UP000076761"/>
    </source>
</evidence>
<keyword evidence="4 9" id="KW-0812">Transmembrane</keyword>
<keyword evidence="12" id="KW-1185">Reference proteome</keyword>
<dbReference type="GO" id="GO:0005351">
    <property type="term" value="F:carbohydrate:proton symporter activity"/>
    <property type="evidence" value="ECO:0007669"/>
    <property type="project" value="TreeGrafter"/>
</dbReference>
<evidence type="ECO:0000256" key="4">
    <source>
        <dbReference type="ARBA" id="ARBA00022692"/>
    </source>
</evidence>
<dbReference type="EMBL" id="KV425658">
    <property type="protein sequence ID" value="KZT18888.1"/>
    <property type="molecule type" value="Genomic_DNA"/>
</dbReference>
<dbReference type="NCBIfam" id="TIGR00879">
    <property type="entry name" value="SP"/>
    <property type="match status" value="1"/>
</dbReference>
<feature type="transmembrane region" description="Helical" evidence="9">
    <location>
        <begin position="20"/>
        <end position="40"/>
    </location>
</feature>
<comment type="similarity">
    <text evidence="2 8">Belongs to the major facilitator superfamily. Sugar transporter (TC 2.A.1.1) family.</text>
</comment>
<evidence type="ECO:0000256" key="2">
    <source>
        <dbReference type="ARBA" id="ARBA00010992"/>
    </source>
</evidence>
<dbReference type="InterPro" id="IPR005829">
    <property type="entry name" value="Sugar_transporter_CS"/>
</dbReference>
<dbReference type="InterPro" id="IPR005828">
    <property type="entry name" value="MFS_sugar_transport-like"/>
</dbReference>
<keyword evidence="5 9" id="KW-1133">Transmembrane helix</keyword>
<evidence type="ECO:0000256" key="8">
    <source>
        <dbReference type="RuleBase" id="RU003346"/>
    </source>
</evidence>
<protein>
    <submittedName>
        <fullName evidence="11">General substrate transporter</fullName>
    </submittedName>
</protein>
<organism evidence="11 12">
    <name type="scientific">Neolentinus lepideus HHB14362 ss-1</name>
    <dbReference type="NCBI Taxonomy" id="1314782"/>
    <lineage>
        <taxon>Eukaryota</taxon>
        <taxon>Fungi</taxon>
        <taxon>Dikarya</taxon>
        <taxon>Basidiomycota</taxon>
        <taxon>Agaricomycotina</taxon>
        <taxon>Agaricomycetes</taxon>
        <taxon>Gloeophyllales</taxon>
        <taxon>Gloeophyllaceae</taxon>
        <taxon>Neolentinus</taxon>
    </lineage>
</organism>
<dbReference type="InterPro" id="IPR020846">
    <property type="entry name" value="MFS_dom"/>
</dbReference>
<feature type="transmembrane region" description="Helical" evidence="9">
    <location>
        <begin position="343"/>
        <end position="360"/>
    </location>
</feature>
<evidence type="ECO:0000256" key="5">
    <source>
        <dbReference type="ARBA" id="ARBA00022989"/>
    </source>
</evidence>
<evidence type="ECO:0000256" key="3">
    <source>
        <dbReference type="ARBA" id="ARBA00022448"/>
    </source>
</evidence>
<dbReference type="InterPro" id="IPR050360">
    <property type="entry name" value="MFS_Sugar_Transporters"/>
</dbReference>
<evidence type="ECO:0000313" key="11">
    <source>
        <dbReference type="EMBL" id="KZT18888.1"/>
    </source>
</evidence>
<evidence type="ECO:0000256" key="1">
    <source>
        <dbReference type="ARBA" id="ARBA00004141"/>
    </source>
</evidence>
<feature type="domain" description="Major facilitator superfamily (MFS) profile" evidence="10">
    <location>
        <begin position="1"/>
        <end position="433"/>
    </location>
</feature>
<feature type="transmembrane region" description="Helical" evidence="9">
    <location>
        <begin position="52"/>
        <end position="72"/>
    </location>
</feature>